<dbReference type="InterPro" id="IPR025282">
    <property type="entry name" value="DUF4214"/>
</dbReference>
<evidence type="ECO:0000313" key="5">
    <source>
        <dbReference type="Proteomes" id="UP000586722"/>
    </source>
</evidence>
<dbReference type="PRINTS" id="PR00313">
    <property type="entry name" value="CABNDNGRPT"/>
</dbReference>
<dbReference type="RefSeq" id="WP_161708281.1">
    <property type="nucleotide sequence ID" value="NZ_JAABLQ010000001.1"/>
</dbReference>
<comment type="caution">
    <text evidence="4">The sequence shown here is derived from an EMBL/GenBank/DDBJ whole genome shotgun (WGS) entry which is preliminary data.</text>
</comment>
<protein>
    <submittedName>
        <fullName evidence="4">DUF4214 domain-containing protein</fullName>
    </submittedName>
</protein>
<dbReference type="PANTHER" id="PTHR38340:SF1">
    <property type="entry name" value="S-LAYER PROTEIN"/>
    <property type="match status" value="1"/>
</dbReference>
<proteinExistence type="predicted"/>
<feature type="domain" description="DUF4214" evidence="3">
    <location>
        <begin position="95"/>
        <end position="158"/>
    </location>
</feature>
<dbReference type="PANTHER" id="PTHR38340">
    <property type="entry name" value="S-LAYER PROTEIN"/>
    <property type="match status" value="1"/>
</dbReference>
<evidence type="ECO:0000313" key="4">
    <source>
        <dbReference type="EMBL" id="NBN78147.1"/>
    </source>
</evidence>
<dbReference type="EMBL" id="JAABLQ010000001">
    <property type="protein sequence ID" value="NBN78147.1"/>
    <property type="molecule type" value="Genomic_DNA"/>
</dbReference>
<dbReference type="InterPro" id="IPR050557">
    <property type="entry name" value="RTX_toxin/Mannuronan_C5-epim"/>
</dbReference>
<dbReference type="InterPro" id="IPR038255">
    <property type="entry name" value="PBS_linker_sf"/>
</dbReference>
<dbReference type="Gene3D" id="2.150.10.10">
    <property type="entry name" value="Serralysin-like metalloprotease, C-terminal"/>
    <property type="match status" value="1"/>
</dbReference>
<dbReference type="Gene3D" id="2.160.20.160">
    <property type="match status" value="1"/>
</dbReference>
<dbReference type="Pfam" id="PF13946">
    <property type="entry name" value="DUF4214"/>
    <property type="match status" value="1"/>
</dbReference>
<keyword evidence="2" id="KW-0964">Secreted</keyword>
<evidence type="ECO:0000256" key="2">
    <source>
        <dbReference type="ARBA" id="ARBA00022525"/>
    </source>
</evidence>
<name>A0A7X5J8R5_9HYPH</name>
<dbReference type="InterPro" id="IPR011049">
    <property type="entry name" value="Serralysin-like_metalloprot_C"/>
</dbReference>
<dbReference type="GO" id="GO:0005576">
    <property type="term" value="C:extracellular region"/>
    <property type="evidence" value="ECO:0007669"/>
    <property type="project" value="UniProtKB-SubCell"/>
</dbReference>
<sequence>MATSDTIKQFFLNILQRQPTAAELSSLVAAVDSGARSLTQARDDLAAGAEAVTFVDQVIRIYQAAFGRVPDITGITGWVNELRSDATALSRVSAGFVNSQEWKNRYGDNSVSDISLGALYQNVLGRAGSAQEIAAWKATGQPMTQILIGFSNSAEFQNASAAAVLGLKKAAGDVSPANLASVYNGTSALNLGFGGSQIVLTRVADPVVGTSGADKISGVVDGTADQTFGGLDTIDGGQGNDTLTLTNSTASGLMALQPASVKNVEALVLRSTSSGATTADVQTWTGLETVTVEHQANAALTLTSNGNVRSVTVTGGGTVTLDDKAGAGADKLASVSLNGVRGASTITSDALTDLGLANIRGTEVSAPITVKANGAGAALTVSANNLVNMRVFDDKTTAVTLKATGAASSFGVGFDKAETLTVQADEAVTLTTLFMPSLRTLTVSGDSRLTLPVDFDLAQRLTSLNASANSGGVTLIGVELVTATLIGSSGADKFGLGGSFAKSASLGNGNDELLAVGTEFTALDGGAGTDTLTLSMSAANSTAIMSRVSGFEVLNVRNGTTAADKVIDVGAMNSGGRNAIQTIEFQGAIDHTLKVSGLASGSTVVTTATNSVPLTLEVAGAATGTADSLTLVLKGPLARFSSGFSRIDGVETLNVVLDGVSGQPTLQMAADALKTLTVSGTGSLLIGSLATSTLTSLDASALSGRVIVAVDGALSTAAVLKGGSGNDSLNAAKSLAAITMEGGAGNDTLFGSDTAANTLLGGDGDDLLSGGSAADTFFGGAGDDVFQTKQGADLINVGTGTDTVLLSVNNDSRANFVTVSGMGAGDKLDFANNGTSVASFVATKVSLAAGASFAAHLDAATTGGVNRVTWFQFEGNTYAVHDRTSFAGFSNGADQFVKLVGLIDLSGSTFSNDANVVLTL</sequence>
<keyword evidence="5" id="KW-1185">Reference proteome</keyword>
<dbReference type="SUPFAM" id="SSF51120">
    <property type="entry name" value="beta-Roll"/>
    <property type="match status" value="1"/>
</dbReference>
<evidence type="ECO:0000259" key="3">
    <source>
        <dbReference type="Pfam" id="PF13946"/>
    </source>
</evidence>
<evidence type="ECO:0000256" key="1">
    <source>
        <dbReference type="ARBA" id="ARBA00004613"/>
    </source>
</evidence>
<dbReference type="AlphaFoldDB" id="A0A7X5J8R5"/>
<dbReference type="Proteomes" id="UP000586722">
    <property type="component" value="Unassembled WGS sequence"/>
</dbReference>
<gene>
    <name evidence="4" type="ORF">GWI72_07700</name>
</gene>
<dbReference type="Pfam" id="PF00353">
    <property type="entry name" value="HemolysinCabind"/>
    <property type="match status" value="3"/>
</dbReference>
<dbReference type="InterPro" id="IPR001343">
    <property type="entry name" value="Hemolysn_Ca-bd"/>
</dbReference>
<dbReference type="GO" id="GO:0005509">
    <property type="term" value="F:calcium ion binding"/>
    <property type="evidence" value="ECO:0007669"/>
    <property type="project" value="InterPro"/>
</dbReference>
<reference evidence="4 5" key="1">
    <citation type="submission" date="2020-01" db="EMBL/GenBank/DDBJ databases">
        <authorList>
            <person name="Peng S.Y."/>
            <person name="Li J."/>
            <person name="Wang M."/>
            <person name="Wang L."/>
            <person name="Wang C.Q."/>
            <person name="Wang J.R."/>
        </authorList>
    </citation>
    <scope>NUCLEOTIDE SEQUENCE [LARGE SCALE GENOMIC DNA]</scope>
    <source>
        <strain evidence="4 5">XCT-53</strain>
    </source>
</reference>
<dbReference type="Gene3D" id="1.10.3130.20">
    <property type="entry name" value="Phycobilisome linker domain"/>
    <property type="match status" value="1"/>
</dbReference>
<organism evidence="4 5">
    <name type="scientific">Pannonibacter tanglangensis</name>
    <dbReference type="NCBI Taxonomy" id="2750084"/>
    <lineage>
        <taxon>Bacteria</taxon>
        <taxon>Pseudomonadati</taxon>
        <taxon>Pseudomonadota</taxon>
        <taxon>Alphaproteobacteria</taxon>
        <taxon>Hyphomicrobiales</taxon>
        <taxon>Stappiaceae</taxon>
        <taxon>Pannonibacter</taxon>
    </lineage>
</organism>
<accession>A0A7X5J8R5</accession>
<comment type="subcellular location">
    <subcellularLocation>
        <location evidence="1">Secreted</location>
    </subcellularLocation>
</comment>